<dbReference type="Proteomes" id="UP000257240">
    <property type="component" value="Unassembled WGS sequence"/>
</dbReference>
<comment type="caution">
    <text evidence="4">The sequence shown here is derived from an EMBL/GenBank/DDBJ whole genome shotgun (WGS) entry which is preliminary data.</text>
</comment>
<comment type="similarity">
    <text evidence="1">Belongs to the N-Me-Phe pilin family.</text>
</comment>
<dbReference type="AlphaFoldDB" id="A0A3B8N585"/>
<accession>A0A3B8N585</accession>
<evidence type="ECO:0000256" key="1">
    <source>
        <dbReference type="ARBA" id="ARBA00005233"/>
    </source>
</evidence>
<keyword evidence="3" id="KW-0812">Transmembrane</keyword>
<evidence type="ECO:0000313" key="4">
    <source>
        <dbReference type="EMBL" id="HAA84339.1"/>
    </source>
</evidence>
<evidence type="ECO:0000256" key="2">
    <source>
        <dbReference type="ARBA" id="ARBA00022481"/>
    </source>
</evidence>
<reference evidence="4 5" key="1">
    <citation type="journal article" date="2018" name="Nat. Biotechnol.">
        <title>A standardized bacterial taxonomy based on genome phylogeny substantially revises the tree of life.</title>
        <authorList>
            <person name="Parks D.H."/>
            <person name="Chuvochina M."/>
            <person name="Waite D.W."/>
            <person name="Rinke C."/>
            <person name="Skarshewski A."/>
            <person name="Chaumeil P.A."/>
            <person name="Hugenholtz P."/>
        </authorList>
    </citation>
    <scope>NUCLEOTIDE SEQUENCE [LARGE SCALE GENOMIC DNA]</scope>
    <source>
        <strain evidence="4">UBA12529</strain>
    </source>
</reference>
<protein>
    <submittedName>
        <fullName evidence="4">Pilus assembly protein</fullName>
    </submittedName>
</protein>
<proteinExistence type="inferred from homology"/>
<evidence type="ECO:0000313" key="5">
    <source>
        <dbReference type="Proteomes" id="UP000257240"/>
    </source>
</evidence>
<gene>
    <name evidence="4" type="ORF">DCE01_06120</name>
</gene>
<keyword evidence="3" id="KW-1133">Transmembrane helix</keyword>
<dbReference type="SUPFAM" id="SSF54523">
    <property type="entry name" value="Pili subunits"/>
    <property type="match status" value="1"/>
</dbReference>
<dbReference type="InterPro" id="IPR045584">
    <property type="entry name" value="Pilin-like"/>
</dbReference>
<feature type="transmembrane region" description="Helical" evidence="3">
    <location>
        <begin position="6"/>
        <end position="27"/>
    </location>
</feature>
<keyword evidence="2" id="KW-0488">Methylation</keyword>
<keyword evidence="3" id="KW-0472">Membrane</keyword>
<evidence type="ECO:0000256" key="3">
    <source>
        <dbReference type="SAM" id="Phobius"/>
    </source>
</evidence>
<dbReference type="EMBL" id="DLVE01000077">
    <property type="protein sequence ID" value="HAA84339.1"/>
    <property type="molecule type" value="Genomic_DNA"/>
</dbReference>
<name>A0A3B8N585_9BACT</name>
<dbReference type="NCBIfam" id="TIGR02532">
    <property type="entry name" value="IV_pilin_GFxxxE"/>
    <property type="match status" value="1"/>
</dbReference>
<sequence>MSRGKGFTLVELLIVVAIIAILAAIAIPQFSKYRRNAAVAACQADL</sequence>
<feature type="non-terminal residue" evidence="4">
    <location>
        <position position="46"/>
    </location>
</feature>
<dbReference type="PANTHER" id="PTHR30093">
    <property type="entry name" value="GENERAL SECRETION PATHWAY PROTEIN G"/>
    <property type="match status" value="1"/>
</dbReference>
<dbReference type="PANTHER" id="PTHR30093:SF34">
    <property type="entry name" value="PREPILIN PEPTIDASE-DEPENDENT PROTEIN D"/>
    <property type="match status" value="1"/>
</dbReference>
<dbReference type="PROSITE" id="PS00409">
    <property type="entry name" value="PROKAR_NTER_METHYL"/>
    <property type="match status" value="1"/>
</dbReference>
<organism evidence="4 5">
    <name type="scientific">Thermodesulfobacterium commune</name>
    <dbReference type="NCBI Taxonomy" id="1741"/>
    <lineage>
        <taxon>Bacteria</taxon>
        <taxon>Pseudomonadati</taxon>
        <taxon>Thermodesulfobacteriota</taxon>
        <taxon>Thermodesulfobacteria</taxon>
        <taxon>Thermodesulfobacteriales</taxon>
        <taxon>Thermodesulfobacteriaceae</taxon>
        <taxon>Thermodesulfobacterium</taxon>
    </lineage>
</organism>
<dbReference type="Pfam" id="PF07963">
    <property type="entry name" value="N_methyl"/>
    <property type="match status" value="1"/>
</dbReference>
<dbReference type="Gene3D" id="3.30.700.10">
    <property type="entry name" value="Glycoprotein, Type 4 Pilin"/>
    <property type="match status" value="1"/>
</dbReference>
<dbReference type="InterPro" id="IPR012902">
    <property type="entry name" value="N_methyl_site"/>
</dbReference>